<dbReference type="SMART" id="SM00826">
    <property type="entry name" value="PKS_DH"/>
    <property type="match status" value="1"/>
</dbReference>
<feature type="active site" description="Proton acceptor; for dehydratase activity" evidence="6">
    <location>
        <position position="894"/>
    </location>
</feature>
<comment type="caution">
    <text evidence="9">The sequence shown here is derived from an EMBL/GenBank/DDBJ whole genome shotgun (WGS) entry which is preliminary data.</text>
</comment>
<dbReference type="InterPro" id="IPR049900">
    <property type="entry name" value="PKS_mFAS_DH"/>
</dbReference>
<dbReference type="Pfam" id="PF08242">
    <property type="entry name" value="Methyltransf_12"/>
    <property type="match status" value="1"/>
</dbReference>
<evidence type="ECO:0000313" key="10">
    <source>
        <dbReference type="Proteomes" id="UP001218218"/>
    </source>
</evidence>
<evidence type="ECO:0000259" key="8">
    <source>
        <dbReference type="PROSITE" id="PS52019"/>
    </source>
</evidence>
<evidence type="ECO:0000256" key="6">
    <source>
        <dbReference type="PROSITE-ProRule" id="PRU01363"/>
    </source>
</evidence>
<dbReference type="InterPro" id="IPR014031">
    <property type="entry name" value="Ketoacyl_synth_C"/>
</dbReference>
<evidence type="ECO:0000256" key="2">
    <source>
        <dbReference type="ARBA" id="ARBA00022553"/>
    </source>
</evidence>
<evidence type="ECO:0000256" key="1">
    <source>
        <dbReference type="ARBA" id="ARBA00022450"/>
    </source>
</evidence>
<dbReference type="InterPro" id="IPR016036">
    <property type="entry name" value="Malonyl_transacylase_ACP-bd"/>
</dbReference>
<dbReference type="CDD" id="cd00833">
    <property type="entry name" value="PKS"/>
    <property type="match status" value="1"/>
</dbReference>
<sequence>MEDKGIAIIGIAAQLPSGSSAAEDLDYASFWDFLANGQTADEPLERAVPELHQGKSPVKLPARGAFLKNATAFDNIAFGISARDARVMPYSARRLLDLSFQALLDSGIESRGQKIGCFMSGNKVLQGQNAIDADGSFAWMQYSLANRISYTLDLTGPSVSLDTACSSSLTALHLAIASIERGDCTAALVGAAQINRDPFEWTTYVQGGVLSEDGVTKPFDDSADGFGRGEGGVVVILKRLKDAIRDNDHVYSVVAGSAINATGSSMPLNVPGAAAQQECIKEAYLRAGLSVGDADYVELHATGTAVGDPIETNAAGALFSNDFPTAFGTVKGNIGHLEVAAFLASLVKTCLIFEHGTIPPTANFRNPSRNIAWEASRIVVPVESTPLGCRASSGRSTISLSSSGLGGATGHVVLQAPPSPRPTITQCSSTPVLFLVGGISSATVNAISQVASQLDTRDLHGLAVTLSRRARQLPWRTYFTVPLSPRTSIPSPVLVPSRPAPLAFVFSGQGPQNLDMGRQLFAEFPVFRNTILRLDAVYQRVKGVSLMESTGLFSPASSPPTITLPDFGWPVTITCSSIAMVQMALFDLLQSLGVVPDMLLGHSAGETTVLYASGAGPKEMAMEIAIARGDAMTCTESRDVGMAMLACSAGHATELIAQCVNGTDSGVVELSCFNTPESIAVSGMAATLDKLVDLCKGEGIFAQRIRTMVPGHSSFMDPIEADYRAKMDEILLAIQDRTPPASHYFWDNCRNPVRFTDAVSAVLGSSPIFLEMSCHPVLSSSIFQHGVADSRVLCPMRRISTKKSPAISSTETAVFLDTLGRLSLLGTNSVDLSGLYGFSAVTSKLIDHPLTVRAIPPPKSSSSPLLHSAFTHGGPLSSSNLKINKLSHPDLAEHVINGEPILPATGFIEMLLEANANFLWDVEFMSILSLGSSSPLDMGLRQMDSEWSVATTLVSGEREHARGFMDQSIPNKPPPALTFVDLWKRLPALDFTGFYTSLEPLAAYGTRFQRVVRCHGGPSEALAEIRGPTPDELAQGYLLHPIIMDACLHVMLHTGISKQHSKDVMYLPSRLEHFIFYRRTYGAGNWFSHLRLRQWTPDCRYYDITITDSSGVALAELRNLMVKKFTSAPPTSVQRRFDSIFQSVAVNVDIPPLGASFPERANKAQIQLLYSTLDALAVEMISKSLRKDIVLGEDESRRRYLGFARRALGNRRDVSVTQEELELLRETWPHHFEITTRIAPVHESVFNTPKHAVDALYSDGLMANFYSKSNQTSDVCIAATRAFSGVLDALRESGKRSIRILEVGAGTGLLTYHLIDELKQNHPDLLVEYTVTDISYALVANLARNISYGSVIPKAYDVGKDPAPQGIHTETYDVVVSLHVLHTAPNLRACLTSLHDLLVPGGCLLTVELDGTSWTENPGSVWFDCIFGSFPEWFGYADGRDHCSITPASWNQHLEATNFVNVQTCVEDGDHGRDFFFVAQKSSSCAHHALDPPALSPHSYVYEYGKEIELQRQLAVHDPASSTTIYISTSKGRNADAAVGLCTSLRKEVPLWDIRLAIFESSAHIANPTPLISQHVGIFDSGENVVLFDRHGAAHVSRVVLSVPPPILTCSSDTNPEAMDDDPDYVTIRVTHWAGMSATYDAFVGEIASSRSGDWGGIFVGGITEPSSGETLHVRVDRVVSVPSNSAVEFAREIAATILTSFIHPPSSRVRLAVALENRGLTNMLEQRASNTSQIQVVPADFRDAHTSQRLDILFTDSQVYAQHRHLRRWIPRSGSVVLWDELLVEELRQDPSYIQRTLASLPEVRVHRFASVHEATPPVSPSPRPRAAAPPFRDDRVYILLGGIGGLGVDLAVWMYQHGAKHLVLTSRRGLASLDPVADALTLAKLAYLTSQDDLTLRMEACDATDVDQTHSLLQSLPVPLAGCFHMTLVLSDEAFFKQSTESFKSVYDSKLAAFDAFSTHVDIGSLDFFVALSSISGLVGLRGQSNYASACTALDGVLANYPNAFSLITPGISDAGYLDRASLGKNWLASMSAEALWACLEDGLRKLHDAPFNQYIPDLDWNSLDGNLGLPNACRHLVSPNRQRQSSAKPQRSEGEILNRVLSLLEVPVEDFDRDQPLTVYGLDSISAAKLSSILRPYGSFSQMQLLGGVPWSQIEDEIQSAALGSQSDASLPGDEGSAMTIVLDVLGVTLEDFSPDIPLSSYGLDSLGASRLATALRPFMAVTQMQLMGQTTWTELSLHGAAPPGATLRDTPEDPLVEICGGSGVPLIILPGGNGSMALFFALRPHFRSGPLWALQITDATPLESLDGLVAFWKDQICAKRPRGPYRIAAYSASTLAGIALTKLLEDAGKEVMQLAFIDHCPALWTRVEAEALLRERTVDEFRAMSDESVLDMLRNDPSTGARAVTNYEAALQGAPDAPAGARREVDITRVVMGLIFEFLQQFYPTKSVPAQLSANTVADTAGASSKSYRAFIDMFEAWLASVRAPLIVMVAEHGIVHSAPGGATPDLEASGFPQEVDVHQISGVGHYGLFSDERVAKILGG</sequence>
<dbReference type="InterPro" id="IPR057326">
    <property type="entry name" value="KR_dom"/>
</dbReference>
<dbReference type="Pfam" id="PF08659">
    <property type="entry name" value="KR"/>
    <property type="match status" value="1"/>
</dbReference>
<dbReference type="GO" id="GO:0044550">
    <property type="term" value="P:secondary metabolite biosynthetic process"/>
    <property type="evidence" value="ECO:0007669"/>
    <property type="project" value="UniProtKB-ARBA"/>
</dbReference>
<dbReference type="PANTHER" id="PTHR43775">
    <property type="entry name" value="FATTY ACID SYNTHASE"/>
    <property type="match status" value="1"/>
</dbReference>
<dbReference type="InterPro" id="IPR016039">
    <property type="entry name" value="Thiolase-like"/>
</dbReference>
<keyword evidence="2" id="KW-0597">Phosphoprotein</keyword>
<dbReference type="Pfam" id="PF16197">
    <property type="entry name" value="KAsynt_C_assoc"/>
    <property type="match status" value="1"/>
</dbReference>
<dbReference type="InterPro" id="IPR029063">
    <property type="entry name" value="SAM-dependent_MTases_sf"/>
</dbReference>
<dbReference type="InterPro" id="IPR009081">
    <property type="entry name" value="PP-bd_ACP"/>
</dbReference>
<dbReference type="PROSITE" id="PS52019">
    <property type="entry name" value="PKS_MFAS_DH"/>
    <property type="match status" value="1"/>
</dbReference>
<feature type="domain" description="PKS/mFAS DH" evidence="8">
    <location>
        <begin position="848"/>
        <end position="1131"/>
    </location>
</feature>
<dbReference type="Gene3D" id="3.40.50.1820">
    <property type="entry name" value="alpha/beta hydrolase"/>
    <property type="match status" value="1"/>
</dbReference>
<dbReference type="Pfam" id="PF14765">
    <property type="entry name" value="PS-DH"/>
    <property type="match status" value="1"/>
</dbReference>
<dbReference type="GO" id="GO:0004315">
    <property type="term" value="F:3-oxoacyl-[acyl-carrier-protein] synthase activity"/>
    <property type="evidence" value="ECO:0007669"/>
    <property type="project" value="InterPro"/>
</dbReference>
<dbReference type="InterPro" id="IPR042104">
    <property type="entry name" value="PKS_dehydratase_sf"/>
</dbReference>
<dbReference type="InterPro" id="IPR018201">
    <property type="entry name" value="Ketoacyl_synth_AS"/>
</dbReference>
<dbReference type="Proteomes" id="UP001218218">
    <property type="component" value="Unassembled WGS sequence"/>
</dbReference>
<keyword evidence="5" id="KW-0511">Multifunctional enzyme</keyword>
<dbReference type="SUPFAM" id="SSF55048">
    <property type="entry name" value="Probable ACP-binding domain of malonyl-CoA ACP transacylase"/>
    <property type="match status" value="1"/>
</dbReference>
<dbReference type="Gene3D" id="3.40.50.720">
    <property type="entry name" value="NAD(P)-binding Rossmann-like Domain"/>
    <property type="match status" value="1"/>
</dbReference>
<dbReference type="InterPro" id="IPR014030">
    <property type="entry name" value="Ketoacyl_synth_N"/>
</dbReference>
<keyword evidence="10" id="KW-1185">Reference proteome</keyword>
<evidence type="ECO:0000259" key="7">
    <source>
        <dbReference type="PROSITE" id="PS52004"/>
    </source>
</evidence>
<dbReference type="SUPFAM" id="SSF53335">
    <property type="entry name" value="S-adenosyl-L-methionine-dependent methyltransferases"/>
    <property type="match status" value="1"/>
</dbReference>
<dbReference type="SMART" id="SM00822">
    <property type="entry name" value="PKS_KR"/>
    <property type="match status" value="1"/>
</dbReference>
<keyword evidence="1" id="KW-0596">Phosphopantetheine</keyword>
<dbReference type="Pfam" id="PF02801">
    <property type="entry name" value="Ketoacyl-synt_C"/>
    <property type="match status" value="1"/>
</dbReference>
<dbReference type="SUPFAM" id="SSF53901">
    <property type="entry name" value="Thiolase-like"/>
    <property type="match status" value="1"/>
</dbReference>
<dbReference type="SMART" id="SM00827">
    <property type="entry name" value="PKS_AT"/>
    <property type="match status" value="1"/>
</dbReference>
<dbReference type="Gene3D" id="3.40.50.150">
    <property type="entry name" value="Vaccinia Virus protein VP39"/>
    <property type="match status" value="1"/>
</dbReference>
<dbReference type="InterPro" id="IPR013968">
    <property type="entry name" value="PKS_KR"/>
</dbReference>
<dbReference type="InterPro" id="IPR050091">
    <property type="entry name" value="PKS_NRPS_Biosynth_Enz"/>
</dbReference>
<feature type="active site" description="Proton donor; for dehydratase activity" evidence="6">
    <location>
        <position position="1045"/>
    </location>
</feature>
<accession>A0AAD6Z028</accession>
<evidence type="ECO:0000256" key="3">
    <source>
        <dbReference type="ARBA" id="ARBA00022679"/>
    </source>
</evidence>
<dbReference type="SMART" id="SM00825">
    <property type="entry name" value="PKS_KS"/>
    <property type="match status" value="1"/>
</dbReference>
<proteinExistence type="predicted"/>
<evidence type="ECO:0000313" key="9">
    <source>
        <dbReference type="EMBL" id="KAJ7302533.1"/>
    </source>
</evidence>
<dbReference type="InterPro" id="IPR001031">
    <property type="entry name" value="Thioesterase"/>
</dbReference>
<dbReference type="Gene3D" id="3.40.47.10">
    <property type="match status" value="1"/>
</dbReference>
<dbReference type="Pfam" id="PF00698">
    <property type="entry name" value="Acyl_transf_1"/>
    <property type="match status" value="1"/>
</dbReference>
<dbReference type="SUPFAM" id="SSF52151">
    <property type="entry name" value="FabD/lysophospholipase-like"/>
    <property type="match status" value="1"/>
</dbReference>
<dbReference type="InterPro" id="IPR029058">
    <property type="entry name" value="AB_hydrolase_fold"/>
</dbReference>
<dbReference type="Pfam" id="PF00975">
    <property type="entry name" value="Thioesterase"/>
    <property type="match status" value="1"/>
</dbReference>
<dbReference type="InterPro" id="IPR032821">
    <property type="entry name" value="PKS_assoc"/>
</dbReference>
<organism evidence="9 10">
    <name type="scientific">Mycena albidolilacea</name>
    <dbReference type="NCBI Taxonomy" id="1033008"/>
    <lineage>
        <taxon>Eukaryota</taxon>
        <taxon>Fungi</taxon>
        <taxon>Dikarya</taxon>
        <taxon>Basidiomycota</taxon>
        <taxon>Agaricomycotina</taxon>
        <taxon>Agaricomycetes</taxon>
        <taxon>Agaricomycetidae</taxon>
        <taxon>Agaricales</taxon>
        <taxon>Marasmiineae</taxon>
        <taxon>Mycenaceae</taxon>
        <taxon>Mycena</taxon>
    </lineage>
</organism>
<evidence type="ECO:0000256" key="4">
    <source>
        <dbReference type="ARBA" id="ARBA00023026"/>
    </source>
</evidence>
<dbReference type="InterPro" id="IPR014043">
    <property type="entry name" value="Acyl_transferase_dom"/>
</dbReference>
<gene>
    <name evidence="9" type="ORF">DFH08DRAFT_1089747</name>
</gene>
<dbReference type="Pfam" id="PF00550">
    <property type="entry name" value="PP-binding"/>
    <property type="match status" value="2"/>
</dbReference>
<dbReference type="PROSITE" id="PS52004">
    <property type="entry name" value="KS3_2"/>
    <property type="match status" value="1"/>
</dbReference>
<dbReference type="InterPro" id="IPR020807">
    <property type="entry name" value="PKS_DH"/>
</dbReference>
<reference evidence="9" key="1">
    <citation type="submission" date="2023-03" db="EMBL/GenBank/DDBJ databases">
        <title>Massive genome expansion in bonnet fungi (Mycena s.s.) driven by repeated elements and novel gene families across ecological guilds.</title>
        <authorList>
            <consortium name="Lawrence Berkeley National Laboratory"/>
            <person name="Harder C.B."/>
            <person name="Miyauchi S."/>
            <person name="Viragh M."/>
            <person name="Kuo A."/>
            <person name="Thoen E."/>
            <person name="Andreopoulos B."/>
            <person name="Lu D."/>
            <person name="Skrede I."/>
            <person name="Drula E."/>
            <person name="Henrissat B."/>
            <person name="Morin E."/>
            <person name="Kohler A."/>
            <person name="Barry K."/>
            <person name="LaButti K."/>
            <person name="Morin E."/>
            <person name="Salamov A."/>
            <person name="Lipzen A."/>
            <person name="Mereny Z."/>
            <person name="Hegedus B."/>
            <person name="Baldrian P."/>
            <person name="Stursova M."/>
            <person name="Weitz H."/>
            <person name="Taylor A."/>
            <person name="Grigoriev I.V."/>
            <person name="Nagy L.G."/>
            <person name="Martin F."/>
            <person name="Kauserud H."/>
        </authorList>
    </citation>
    <scope>NUCLEOTIDE SEQUENCE</scope>
    <source>
        <strain evidence="9">CBHHK002</strain>
    </source>
</reference>
<dbReference type="InterPro" id="IPR049551">
    <property type="entry name" value="PKS_DH_C"/>
</dbReference>
<dbReference type="InterPro" id="IPR036291">
    <property type="entry name" value="NAD(P)-bd_dom_sf"/>
</dbReference>
<keyword evidence="3" id="KW-0808">Transferase</keyword>
<dbReference type="GO" id="GO:0006633">
    <property type="term" value="P:fatty acid biosynthetic process"/>
    <property type="evidence" value="ECO:0007669"/>
    <property type="project" value="InterPro"/>
</dbReference>
<dbReference type="Gene3D" id="3.10.129.110">
    <property type="entry name" value="Polyketide synthase dehydratase"/>
    <property type="match status" value="1"/>
</dbReference>
<dbReference type="EMBL" id="JARIHO010000115">
    <property type="protein sequence ID" value="KAJ7302533.1"/>
    <property type="molecule type" value="Genomic_DNA"/>
</dbReference>
<dbReference type="SUPFAM" id="SSF53474">
    <property type="entry name" value="alpha/beta-Hydrolases"/>
    <property type="match status" value="1"/>
</dbReference>
<dbReference type="PROSITE" id="PS00606">
    <property type="entry name" value="KS3_1"/>
    <property type="match status" value="1"/>
</dbReference>
<dbReference type="InterPro" id="IPR013217">
    <property type="entry name" value="Methyltransf_12"/>
</dbReference>
<dbReference type="CDD" id="cd02440">
    <property type="entry name" value="AdoMet_MTases"/>
    <property type="match status" value="1"/>
</dbReference>
<dbReference type="GO" id="GO:0004312">
    <property type="term" value="F:fatty acid synthase activity"/>
    <property type="evidence" value="ECO:0007669"/>
    <property type="project" value="TreeGrafter"/>
</dbReference>
<feature type="domain" description="Ketosynthase family 3 (KS3)" evidence="7">
    <location>
        <begin position="3"/>
        <end position="416"/>
    </location>
</feature>
<dbReference type="SUPFAM" id="SSF51735">
    <property type="entry name" value="NAD(P)-binding Rossmann-fold domains"/>
    <property type="match status" value="1"/>
</dbReference>
<dbReference type="InterPro" id="IPR001227">
    <property type="entry name" value="Ac_transferase_dom_sf"/>
</dbReference>
<dbReference type="InterPro" id="IPR020841">
    <property type="entry name" value="PKS_Beta-ketoAc_synthase_dom"/>
</dbReference>
<evidence type="ECO:0000256" key="5">
    <source>
        <dbReference type="ARBA" id="ARBA00023268"/>
    </source>
</evidence>
<dbReference type="InterPro" id="IPR016035">
    <property type="entry name" value="Acyl_Trfase/lysoPLipase"/>
</dbReference>
<feature type="region of interest" description="C-terminal hotdog fold" evidence="6">
    <location>
        <begin position="985"/>
        <end position="1131"/>
    </location>
</feature>
<protein>
    <recommendedName>
        <fullName evidence="11">Polyketide synthase</fullName>
    </recommendedName>
</protein>
<feature type="region of interest" description="N-terminal hotdog fold" evidence="6">
    <location>
        <begin position="848"/>
        <end position="972"/>
    </location>
</feature>
<dbReference type="Pfam" id="PF00109">
    <property type="entry name" value="ketoacyl-synt"/>
    <property type="match status" value="1"/>
</dbReference>
<dbReference type="Gene3D" id="3.40.366.10">
    <property type="entry name" value="Malonyl-Coenzyme A Acyl Carrier Protein, domain 2"/>
    <property type="match status" value="1"/>
</dbReference>
<keyword evidence="4" id="KW-0843">Virulence</keyword>
<name>A0AAD6Z028_9AGAR</name>
<evidence type="ECO:0008006" key="11">
    <source>
        <dbReference type="Google" id="ProtNLM"/>
    </source>
</evidence>
<dbReference type="PANTHER" id="PTHR43775:SF37">
    <property type="entry name" value="SI:DKEY-61P9.11"/>
    <property type="match status" value="1"/>
</dbReference>